<dbReference type="EMBL" id="QGDC01000004">
    <property type="protein sequence ID" value="RCH55226.1"/>
    <property type="molecule type" value="Genomic_DNA"/>
</dbReference>
<dbReference type="RefSeq" id="WP_114004848.1">
    <property type="nucleotide sequence ID" value="NZ_QGDC01000004.1"/>
</dbReference>
<evidence type="ECO:0000256" key="2">
    <source>
        <dbReference type="ARBA" id="ARBA00093450"/>
    </source>
</evidence>
<keyword evidence="1 3" id="KW-0547">Nucleotide-binding</keyword>
<comment type="similarity">
    <text evidence="2 3">Belongs to the YajQ family.</text>
</comment>
<evidence type="ECO:0000256" key="3">
    <source>
        <dbReference type="HAMAP-Rule" id="MF_00632"/>
    </source>
</evidence>
<evidence type="ECO:0000313" key="5">
    <source>
        <dbReference type="Proteomes" id="UP000253209"/>
    </source>
</evidence>
<sequence length="163" mass="18392">MPSFDIVSKIDGQTLDNAINNAKKEILNRYDFNDSKSTVELDKKTNVITIVTENDMRLKAIGDSIITRMMKQGLDPKALDFGDEHYASGNMIRKEIKIKEGLDKEASKKVVKKIKDSGLKVQASIMDDQVRVQAKKIDDLQAVISLCRGEDFGQPLQYINMRN</sequence>
<protein>
    <recommendedName>
        <fullName evidence="3">Nucleotide-binding protein DJ568_08545</fullName>
    </recommendedName>
</protein>
<accession>A0A367GQT1</accession>
<dbReference type="PANTHER" id="PTHR30476">
    <property type="entry name" value="UPF0234 PROTEIN YAJQ"/>
    <property type="match status" value="1"/>
</dbReference>
<keyword evidence="5" id="KW-1185">Reference proteome</keyword>
<dbReference type="GO" id="GO:0005829">
    <property type="term" value="C:cytosol"/>
    <property type="evidence" value="ECO:0007669"/>
    <property type="project" value="TreeGrafter"/>
</dbReference>
<gene>
    <name evidence="4" type="ORF">DJ568_08545</name>
</gene>
<organism evidence="4 5">
    <name type="scientific">Mucilaginibacter hurinus</name>
    <dbReference type="NCBI Taxonomy" id="2201324"/>
    <lineage>
        <taxon>Bacteria</taxon>
        <taxon>Pseudomonadati</taxon>
        <taxon>Bacteroidota</taxon>
        <taxon>Sphingobacteriia</taxon>
        <taxon>Sphingobacteriales</taxon>
        <taxon>Sphingobacteriaceae</taxon>
        <taxon>Mucilaginibacter</taxon>
    </lineage>
</organism>
<dbReference type="InterPro" id="IPR036183">
    <property type="entry name" value="YajQ-like_sf"/>
</dbReference>
<dbReference type="Pfam" id="PF04461">
    <property type="entry name" value="YajQ"/>
    <property type="match status" value="1"/>
</dbReference>
<evidence type="ECO:0000256" key="1">
    <source>
        <dbReference type="ARBA" id="ARBA00022741"/>
    </source>
</evidence>
<dbReference type="InterPro" id="IPR035570">
    <property type="entry name" value="UPF0234_N"/>
</dbReference>
<dbReference type="InterPro" id="IPR035571">
    <property type="entry name" value="UPF0234-like_C"/>
</dbReference>
<dbReference type="SUPFAM" id="SSF89963">
    <property type="entry name" value="YajQ-like"/>
    <property type="match status" value="2"/>
</dbReference>
<dbReference type="GO" id="GO:0000166">
    <property type="term" value="F:nucleotide binding"/>
    <property type="evidence" value="ECO:0007669"/>
    <property type="project" value="UniProtKB-UniRule"/>
</dbReference>
<reference evidence="4 5" key="1">
    <citation type="submission" date="2018-05" db="EMBL/GenBank/DDBJ databases">
        <title>Mucilaginibacter hurinus sp. nov., isolated from briquette warehouse soil.</title>
        <authorList>
            <person name="Choi L."/>
        </authorList>
    </citation>
    <scope>NUCLEOTIDE SEQUENCE [LARGE SCALE GENOMIC DNA]</scope>
    <source>
        <strain evidence="4 5">ZR32</strain>
    </source>
</reference>
<proteinExistence type="inferred from homology"/>
<dbReference type="NCBIfam" id="NF003819">
    <property type="entry name" value="PRK05412.1"/>
    <property type="match status" value="1"/>
</dbReference>
<comment type="function">
    <text evidence="3">Nucleotide-binding protein.</text>
</comment>
<dbReference type="CDD" id="cd11740">
    <property type="entry name" value="YajQ_like"/>
    <property type="match status" value="1"/>
</dbReference>
<dbReference type="HAMAP" id="MF_00632">
    <property type="entry name" value="UPF0234"/>
    <property type="match status" value="1"/>
</dbReference>
<dbReference type="Gene3D" id="3.30.70.990">
    <property type="entry name" value="YajQ-like, domain 2"/>
    <property type="match status" value="1"/>
</dbReference>
<name>A0A367GQT1_9SPHI</name>
<evidence type="ECO:0000313" key="4">
    <source>
        <dbReference type="EMBL" id="RCH55226.1"/>
    </source>
</evidence>
<dbReference type="InterPro" id="IPR007551">
    <property type="entry name" value="YajQ/Smlt4090-like"/>
</dbReference>
<comment type="caution">
    <text evidence="4">The sequence shown here is derived from an EMBL/GenBank/DDBJ whole genome shotgun (WGS) entry which is preliminary data.</text>
</comment>
<dbReference type="Gene3D" id="3.30.70.860">
    <property type="match status" value="1"/>
</dbReference>
<dbReference type="Proteomes" id="UP000253209">
    <property type="component" value="Unassembled WGS sequence"/>
</dbReference>
<dbReference type="PANTHER" id="PTHR30476:SF0">
    <property type="entry name" value="UPF0234 PROTEIN YAJQ"/>
    <property type="match status" value="1"/>
</dbReference>
<dbReference type="OrthoDB" id="9801447at2"/>
<dbReference type="AlphaFoldDB" id="A0A367GQT1"/>